<dbReference type="AlphaFoldDB" id="A0A5B7HA16"/>
<proteinExistence type="predicted"/>
<accession>A0A5B7HA16</accession>
<sequence length="163" mass="17903">MASGEGEASDAGVELFDGYRPTPPVESCGTLVYDVYFSILSLPIFNSLLNQSAGSVHYMYFTPLPHILPGSIARDKNLNLKQPGPHRGDSSGNGSVQDDSSYTCEVDVSGEPSGIILVCFLLLFQLKAHGKELFWLWCWWCGCGVVGERVEVEGKVKEKERQE</sequence>
<evidence type="ECO:0000313" key="2">
    <source>
        <dbReference type="EMBL" id="MPC69541.1"/>
    </source>
</evidence>
<feature type="region of interest" description="Disordered" evidence="1">
    <location>
        <begin position="79"/>
        <end position="98"/>
    </location>
</feature>
<comment type="caution">
    <text evidence="2">The sequence shown here is derived from an EMBL/GenBank/DDBJ whole genome shotgun (WGS) entry which is preliminary data.</text>
</comment>
<keyword evidence="3" id="KW-1185">Reference proteome</keyword>
<gene>
    <name evidence="2" type="ORF">E2C01_063769</name>
</gene>
<evidence type="ECO:0000313" key="3">
    <source>
        <dbReference type="Proteomes" id="UP000324222"/>
    </source>
</evidence>
<evidence type="ECO:0000256" key="1">
    <source>
        <dbReference type="SAM" id="MobiDB-lite"/>
    </source>
</evidence>
<reference evidence="2 3" key="1">
    <citation type="submission" date="2019-05" db="EMBL/GenBank/DDBJ databases">
        <title>Another draft genome of Portunus trituberculatus and its Hox gene families provides insights of decapod evolution.</title>
        <authorList>
            <person name="Jeong J.-H."/>
            <person name="Song I."/>
            <person name="Kim S."/>
            <person name="Choi T."/>
            <person name="Kim D."/>
            <person name="Ryu S."/>
            <person name="Kim W."/>
        </authorList>
    </citation>
    <scope>NUCLEOTIDE SEQUENCE [LARGE SCALE GENOMIC DNA]</scope>
    <source>
        <tissue evidence="2">Muscle</tissue>
    </source>
</reference>
<protein>
    <submittedName>
        <fullName evidence="2">Uncharacterized protein</fullName>
    </submittedName>
</protein>
<name>A0A5B7HA16_PORTR</name>
<dbReference type="Proteomes" id="UP000324222">
    <property type="component" value="Unassembled WGS sequence"/>
</dbReference>
<dbReference type="EMBL" id="VSRR010029605">
    <property type="protein sequence ID" value="MPC69541.1"/>
    <property type="molecule type" value="Genomic_DNA"/>
</dbReference>
<organism evidence="2 3">
    <name type="scientific">Portunus trituberculatus</name>
    <name type="common">Swimming crab</name>
    <name type="synonym">Neptunus trituberculatus</name>
    <dbReference type="NCBI Taxonomy" id="210409"/>
    <lineage>
        <taxon>Eukaryota</taxon>
        <taxon>Metazoa</taxon>
        <taxon>Ecdysozoa</taxon>
        <taxon>Arthropoda</taxon>
        <taxon>Crustacea</taxon>
        <taxon>Multicrustacea</taxon>
        <taxon>Malacostraca</taxon>
        <taxon>Eumalacostraca</taxon>
        <taxon>Eucarida</taxon>
        <taxon>Decapoda</taxon>
        <taxon>Pleocyemata</taxon>
        <taxon>Brachyura</taxon>
        <taxon>Eubrachyura</taxon>
        <taxon>Portunoidea</taxon>
        <taxon>Portunidae</taxon>
        <taxon>Portuninae</taxon>
        <taxon>Portunus</taxon>
    </lineage>
</organism>